<gene>
    <name evidence="2" type="ORF">EYC80_002748</name>
</gene>
<sequence length="98" mass="10502">MVFSFLGLGGVSFEPEKDIPDLSGKVILVTGGNVGLGFETILQLSKHNPSHIYLAARSESKATAAIEEIQSKVPNARITFLQCDLTSLPSVQECAKKI</sequence>
<accession>A0A5N6KBL1</accession>
<protein>
    <recommendedName>
        <fullName evidence="4">Ketoreductase (KR) domain-containing protein</fullName>
    </recommendedName>
</protein>
<proteinExistence type="predicted"/>
<dbReference type="PANTHER" id="PTHR43157">
    <property type="entry name" value="PHOSPHATIDYLINOSITOL-GLYCAN BIOSYNTHESIS CLASS F PROTEIN-RELATED"/>
    <property type="match status" value="1"/>
</dbReference>
<comment type="caution">
    <text evidence="2">The sequence shown here is derived from an EMBL/GenBank/DDBJ whole genome shotgun (WGS) entry which is preliminary data.</text>
</comment>
<dbReference type="Pfam" id="PF00106">
    <property type="entry name" value="adh_short"/>
    <property type="match status" value="1"/>
</dbReference>
<dbReference type="OrthoDB" id="191139at2759"/>
<evidence type="ECO:0008006" key="4">
    <source>
        <dbReference type="Google" id="ProtNLM"/>
    </source>
</evidence>
<dbReference type="PANTHER" id="PTHR43157:SF31">
    <property type="entry name" value="PHOSPHATIDYLINOSITOL-GLYCAN BIOSYNTHESIS CLASS F PROTEIN"/>
    <property type="match status" value="1"/>
</dbReference>
<dbReference type="InterPro" id="IPR002347">
    <property type="entry name" value="SDR_fam"/>
</dbReference>
<evidence type="ECO:0000313" key="3">
    <source>
        <dbReference type="Proteomes" id="UP000326757"/>
    </source>
</evidence>
<evidence type="ECO:0000256" key="1">
    <source>
        <dbReference type="ARBA" id="ARBA00023002"/>
    </source>
</evidence>
<dbReference type="GO" id="GO:0016491">
    <property type="term" value="F:oxidoreductase activity"/>
    <property type="evidence" value="ECO:0007669"/>
    <property type="project" value="UniProtKB-KW"/>
</dbReference>
<dbReference type="SUPFAM" id="SSF51735">
    <property type="entry name" value="NAD(P)-binding Rossmann-fold domains"/>
    <property type="match status" value="1"/>
</dbReference>
<keyword evidence="1" id="KW-0560">Oxidoreductase</keyword>
<keyword evidence="3" id="KW-1185">Reference proteome</keyword>
<evidence type="ECO:0000313" key="2">
    <source>
        <dbReference type="EMBL" id="KAB8300820.1"/>
    </source>
</evidence>
<reference evidence="2 3" key="1">
    <citation type="submission" date="2019-06" db="EMBL/GenBank/DDBJ databases">
        <title>Genome Sequence of the Brown Rot Fungal Pathogen Monilinia laxa.</title>
        <authorList>
            <person name="De Miccolis Angelini R.M."/>
            <person name="Landi L."/>
            <person name="Abate D."/>
            <person name="Pollastro S."/>
            <person name="Romanazzi G."/>
            <person name="Faretra F."/>
        </authorList>
    </citation>
    <scope>NUCLEOTIDE SEQUENCE [LARGE SCALE GENOMIC DNA]</scope>
    <source>
        <strain evidence="2 3">Mlax316</strain>
    </source>
</reference>
<dbReference type="InterPro" id="IPR036291">
    <property type="entry name" value="NAD(P)-bd_dom_sf"/>
</dbReference>
<dbReference type="Proteomes" id="UP000326757">
    <property type="component" value="Unassembled WGS sequence"/>
</dbReference>
<dbReference type="Gene3D" id="3.40.50.720">
    <property type="entry name" value="NAD(P)-binding Rossmann-like Domain"/>
    <property type="match status" value="1"/>
</dbReference>
<organism evidence="2 3">
    <name type="scientific">Monilinia laxa</name>
    <name type="common">Brown rot fungus</name>
    <name type="synonym">Sclerotinia laxa</name>
    <dbReference type="NCBI Taxonomy" id="61186"/>
    <lineage>
        <taxon>Eukaryota</taxon>
        <taxon>Fungi</taxon>
        <taxon>Dikarya</taxon>
        <taxon>Ascomycota</taxon>
        <taxon>Pezizomycotina</taxon>
        <taxon>Leotiomycetes</taxon>
        <taxon>Helotiales</taxon>
        <taxon>Sclerotiniaceae</taxon>
        <taxon>Monilinia</taxon>
    </lineage>
</organism>
<dbReference type="EMBL" id="VIGI01000004">
    <property type="protein sequence ID" value="KAB8300820.1"/>
    <property type="molecule type" value="Genomic_DNA"/>
</dbReference>
<name>A0A5N6KBL1_MONLA</name>
<dbReference type="AlphaFoldDB" id="A0A5N6KBL1"/>